<evidence type="ECO:0000313" key="3">
    <source>
        <dbReference type="Proteomes" id="UP000019277"/>
    </source>
</evidence>
<dbReference type="AlphaFoldDB" id="W7IW16"/>
<dbReference type="InterPro" id="IPR024726">
    <property type="entry name" value="FhuF_C"/>
</dbReference>
<dbReference type="GO" id="GO:0051537">
    <property type="term" value="F:2 iron, 2 sulfur cluster binding"/>
    <property type="evidence" value="ECO:0007669"/>
    <property type="project" value="InterPro"/>
</dbReference>
<comment type="caution">
    <text evidence="2">The sequence shown here is derived from an EMBL/GenBank/DDBJ whole genome shotgun (WGS) entry which is preliminary data.</text>
</comment>
<protein>
    <recommendedName>
        <fullName evidence="1">Ferric siderophore reductase C-terminal domain-containing protein</fullName>
    </recommendedName>
</protein>
<accession>W7IW16</accession>
<organism evidence="2 3">
    <name type="scientific">Actinokineospora spheciospongiae</name>
    <dbReference type="NCBI Taxonomy" id="909613"/>
    <lineage>
        <taxon>Bacteria</taxon>
        <taxon>Bacillati</taxon>
        <taxon>Actinomycetota</taxon>
        <taxon>Actinomycetes</taxon>
        <taxon>Pseudonocardiales</taxon>
        <taxon>Pseudonocardiaceae</taxon>
        <taxon>Actinokineospora</taxon>
    </lineage>
</organism>
<name>W7IW16_9PSEU</name>
<sequence length="224" mass="22886">MLDAPAVHRLLAERLPAHAGSSTSGLLATPVAGLLDPGALPGRLRGLSRLYRTDDPHTLGTLWWYSASSVVLAPTVESLLVTGTALDPGRVTVYAHPDGRMLAARSDAVCAEPGPALAGVIGAFADLLGDALGTSTRPFWAIAADSLANRVLWAGGTGETAVALAAGVGASLPVPRFVSVGGQQVVRRASCCLVYRAGGAAKCVSCPRQSPEERAARLRAVFGG</sequence>
<dbReference type="eggNOG" id="COG4114">
    <property type="taxonomic scope" value="Bacteria"/>
</dbReference>
<evidence type="ECO:0000259" key="1">
    <source>
        <dbReference type="Pfam" id="PF11575"/>
    </source>
</evidence>
<dbReference type="EMBL" id="AYXG01000136">
    <property type="protein sequence ID" value="EWC61002.1"/>
    <property type="molecule type" value="Genomic_DNA"/>
</dbReference>
<keyword evidence="3" id="KW-1185">Reference proteome</keyword>
<dbReference type="STRING" id="909613.UO65_3735"/>
<dbReference type="OrthoDB" id="3290158at2"/>
<dbReference type="PATRIC" id="fig|909613.9.peg.3736"/>
<reference evidence="2 3" key="1">
    <citation type="journal article" date="2014" name="Genome Announc.">
        <title>Draft Genome Sequence of the Antitrypanosomally Active Sponge-Associated Bacterium Actinokineospora sp. Strain EG49.</title>
        <authorList>
            <person name="Harjes J."/>
            <person name="Ryu T."/>
            <person name="Abdelmohsen U.R."/>
            <person name="Moitinho-Silva L."/>
            <person name="Horn H."/>
            <person name="Ravasi T."/>
            <person name="Hentschel U."/>
        </authorList>
    </citation>
    <scope>NUCLEOTIDE SEQUENCE [LARGE SCALE GENOMIC DNA]</scope>
    <source>
        <strain evidence="2 3">EG49</strain>
    </source>
</reference>
<dbReference type="RefSeq" id="WP_084175811.1">
    <property type="nucleotide sequence ID" value="NZ_AYXG01000136.1"/>
</dbReference>
<dbReference type="Pfam" id="PF11575">
    <property type="entry name" value="FhuF_C"/>
    <property type="match status" value="1"/>
</dbReference>
<proteinExistence type="predicted"/>
<feature type="domain" description="Ferric siderophore reductase C-terminal" evidence="1">
    <location>
        <begin position="188"/>
        <end position="208"/>
    </location>
</feature>
<evidence type="ECO:0000313" key="2">
    <source>
        <dbReference type="EMBL" id="EWC61002.1"/>
    </source>
</evidence>
<dbReference type="Proteomes" id="UP000019277">
    <property type="component" value="Unassembled WGS sequence"/>
</dbReference>
<gene>
    <name evidence="2" type="ORF">UO65_3735</name>
</gene>